<reference evidence="3 4" key="1">
    <citation type="submission" date="2017-08" db="EMBL/GenBank/DDBJ databases">
        <title>Genomic and metabolic characterisation of spoilage-associated Pseudomonas species.</title>
        <authorList>
            <person name="Stanborough T."/>
            <person name="Fegan N."/>
            <person name="Powell S.M."/>
            <person name="Singh T."/>
            <person name="Tamplin M.L."/>
            <person name="Chandry P.S."/>
        </authorList>
    </citation>
    <scope>NUCLEOTIDE SEQUENCE [LARGE SCALE GENOMIC DNA]</scope>
    <source>
        <strain evidence="3 4">L1814</strain>
    </source>
</reference>
<keyword evidence="2" id="KW-0812">Transmembrane</keyword>
<sequence length="198" mass="21077">MDSTDATVAHIDRGSDRDQGGPKATAPRDTDDSLSRITNDTMVRNGLGRALTLWLAIGMGLLAALCIGFALYTGMHFLSNIEVAAAKADERERSVFLANEIAKAVRTANPDAVKVELTALPERPKLFNNADALQLMAPLIPATFSSALGLIILVTLTRFVSGFVLSDRKDPPKDSDYGAIAALVQEVVAAVKALRGKD</sequence>
<feature type="compositionally biased region" description="Basic and acidic residues" evidence="1">
    <location>
        <begin position="10"/>
        <end position="34"/>
    </location>
</feature>
<protein>
    <submittedName>
        <fullName evidence="3">Uncharacterized protein</fullName>
    </submittedName>
</protein>
<gene>
    <name evidence="3" type="ORF">CJF38_20275</name>
</gene>
<keyword evidence="2" id="KW-0472">Membrane</keyword>
<comment type="caution">
    <text evidence="3">The sequence shown here is derived from an EMBL/GenBank/DDBJ whole genome shotgun (WGS) entry which is preliminary data.</text>
</comment>
<evidence type="ECO:0000256" key="2">
    <source>
        <dbReference type="SAM" id="Phobius"/>
    </source>
</evidence>
<dbReference type="EMBL" id="NQKG01000027">
    <property type="protein sequence ID" value="OZY53055.1"/>
    <property type="molecule type" value="Genomic_DNA"/>
</dbReference>
<organism evidence="3 4">
    <name type="scientific">Pseudomonas lundensis</name>
    <dbReference type="NCBI Taxonomy" id="86185"/>
    <lineage>
        <taxon>Bacteria</taxon>
        <taxon>Pseudomonadati</taxon>
        <taxon>Pseudomonadota</taxon>
        <taxon>Gammaproteobacteria</taxon>
        <taxon>Pseudomonadales</taxon>
        <taxon>Pseudomonadaceae</taxon>
        <taxon>Pseudomonas</taxon>
    </lineage>
</organism>
<feature type="region of interest" description="Disordered" evidence="1">
    <location>
        <begin position="1"/>
        <end position="35"/>
    </location>
</feature>
<evidence type="ECO:0000313" key="3">
    <source>
        <dbReference type="EMBL" id="OZY53055.1"/>
    </source>
</evidence>
<name>A0ABX4GGN4_9PSED</name>
<dbReference type="Proteomes" id="UP000216897">
    <property type="component" value="Unassembled WGS sequence"/>
</dbReference>
<proteinExistence type="predicted"/>
<feature type="transmembrane region" description="Helical" evidence="2">
    <location>
        <begin position="51"/>
        <end position="72"/>
    </location>
</feature>
<keyword evidence="2" id="KW-1133">Transmembrane helix</keyword>
<keyword evidence="4" id="KW-1185">Reference proteome</keyword>
<evidence type="ECO:0000313" key="4">
    <source>
        <dbReference type="Proteomes" id="UP000216897"/>
    </source>
</evidence>
<accession>A0ABX4GGN4</accession>
<dbReference type="RefSeq" id="WP_047281817.1">
    <property type="nucleotide sequence ID" value="NZ_JAAQXW010000021.1"/>
</dbReference>
<evidence type="ECO:0000256" key="1">
    <source>
        <dbReference type="SAM" id="MobiDB-lite"/>
    </source>
</evidence>